<evidence type="ECO:0000259" key="4">
    <source>
        <dbReference type="Pfam" id="PF07833"/>
    </source>
</evidence>
<sequence length="319" mass="36394">MKKFNKVLAMLMIFVLTLGFSAVSYAEDTDLTSPDSEFEEEVTEDVDEDVDDEDEEDRSNGKGKSKEMKNAWKLEKQLLEQEKDQLEELKDSLEDQLDDLEAQLETAEEAGDTALIESLRAELEALKVEKDTYKMEMKNKLALMKQIARSKYTEEELSQLQEVYKSFNNQKNMRSIPVENVFFKNRDVKFDTPPVIKEGRTLIPVRAITEAMGATVTWNSEEKLVTIVKDGKTIVFDLLNNITYVNDVEATIDVPAGVMNNRTMVPLRFIAENLGLTVAWDEDAQTIEVDEDNTEDEVIEDTTEEDTTEEDTEVVDSEI</sequence>
<dbReference type="Proteomes" id="UP000279029">
    <property type="component" value="Chromosome"/>
</dbReference>
<name>A0A3P7S0M1_9FIRM</name>
<evidence type="ECO:0000256" key="3">
    <source>
        <dbReference type="SAM" id="SignalP"/>
    </source>
</evidence>
<feature type="signal peptide" evidence="3">
    <location>
        <begin position="1"/>
        <end position="26"/>
    </location>
</feature>
<dbReference type="SUPFAM" id="SSF55383">
    <property type="entry name" value="Copper amine oxidase, domain N"/>
    <property type="match status" value="1"/>
</dbReference>
<dbReference type="Gene3D" id="3.30.457.10">
    <property type="entry name" value="Copper amine oxidase-like, N-terminal domain"/>
    <property type="match status" value="1"/>
</dbReference>
<dbReference type="OrthoDB" id="2379109at2"/>
<gene>
    <name evidence="5" type="ORF">PATL70BA_2377</name>
</gene>
<proteinExistence type="predicted"/>
<feature type="domain" description="Copper amine oxidase-like N-terminal" evidence="4">
    <location>
        <begin position="184"/>
        <end position="288"/>
    </location>
</feature>
<feature type="coiled-coil region" evidence="1">
    <location>
        <begin position="69"/>
        <end position="136"/>
    </location>
</feature>
<feature type="compositionally biased region" description="Acidic residues" evidence="2">
    <location>
        <begin position="36"/>
        <end position="57"/>
    </location>
</feature>
<organism evidence="5 6">
    <name type="scientific">Petrocella atlantisensis</name>
    <dbReference type="NCBI Taxonomy" id="2173034"/>
    <lineage>
        <taxon>Bacteria</taxon>
        <taxon>Bacillati</taxon>
        <taxon>Bacillota</taxon>
        <taxon>Clostridia</taxon>
        <taxon>Lachnospirales</taxon>
        <taxon>Vallitaleaceae</taxon>
        <taxon>Petrocella</taxon>
    </lineage>
</organism>
<keyword evidence="1" id="KW-0175">Coiled coil</keyword>
<protein>
    <recommendedName>
        <fullName evidence="4">Copper amine oxidase-like N-terminal domain-containing protein</fullName>
    </recommendedName>
</protein>
<feature type="compositionally biased region" description="Basic and acidic residues" evidence="2">
    <location>
        <begin position="58"/>
        <end position="68"/>
    </location>
</feature>
<evidence type="ECO:0000313" key="6">
    <source>
        <dbReference type="Proteomes" id="UP000279029"/>
    </source>
</evidence>
<dbReference type="RefSeq" id="WP_125137429.1">
    <property type="nucleotide sequence ID" value="NZ_LR130778.1"/>
</dbReference>
<dbReference type="InterPro" id="IPR036582">
    <property type="entry name" value="Mao_N_sf"/>
</dbReference>
<dbReference type="InterPro" id="IPR012854">
    <property type="entry name" value="Cu_amine_oxidase-like_N"/>
</dbReference>
<feature type="chain" id="PRO_5018116106" description="Copper amine oxidase-like N-terminal domain-containing protein" evidence="3">
    <location>
        <begin position="27"/>
        <end position="319"/>
    </location>
</feature>
<dbReference type="EMBL" id="LR130778">
    <property type="protein sequence ID" value="VDN48272.1"/>
    <property type="molecule type" value="Genomic_DNA"/>
</dbReference>
<keyword evidence="6" id="KW-1185">Reference proteome</keyword>
<dbReference type="KEGG" id="cbar:PATL70BA_2377"/>
<evidence type="ECO:0000256" key="1">
    <source>
        <dbReference type="SAM" id="Coils"/>
    </source>
</evidence>
<dbReference type="Pfam" id="PF07833">
    <property type="entry name" value="Cu_amine_oxidN1"/>
    <property type="match status" value="1"/>
</dbReference>
<reference evidence="5 6" key="1">
    <citation type="submission" date="2018-09" db="EMBL/GenBank/DDBJ databases">
        <authorList>
            <person name="Postec A."/>
        </authorList>
    </citation>
    <scope>NUCLEOTIDE SEQUENCE [LARGE SCALE GENOMIC DNA]</scope>
    <source>
        <strain evidence="5">70B-A</strain>
    </source>
</reference>
<accession>A0A3P7S0M1</accession>
<feature type="region of interest" description="Disordered" evidence="2">
    <location>
        <begin position="291"/>
        <end position="319"/>
    </location>
</feature>
<keyword evidence="3" id="KW-0732">Signal</keyword>
<feature type="region of interest" description="Disordered" evidence="2">
    <location>
        <begin position="29"/>
        <end position="68"/>
    </location>
</feature>
<evidence type="ECO:0000256" key="2">
    <source>
        <dbReference type="SAM" id="MobiDB-lite"/>
    </source>
</evidence>
<evidence type="ECO:0000313" key="5">
    <source>
        <dbReference type="EMBL" id="VDN48272.1"/>
    </source>
</evidence>
<dbReference type="AlphaFoldDB" id="A0A3P7S0M1"/>